<reference evidence="3" key="3">
    <citation type="submission" date="2025-08" db="UniProtKB">
        <authorList>
            <consortium name="RefSeq"/>
        </authorList>
    </citation>
    <scope>IDENTIFICATION</scope>
    <source>
        <strain evidence="3">NI907</strain>
    </source>
</reference>
<evidence type="ECO:0000313" key="2">
    <source>
        <dbReference type="Proteomes" id="UP000515153"/>
    </source>
</evidence>
<reference evidence="3" key="2">
    <citation type="submission" date="2019-10" db="EMBL/GenBank/DDBJ databases">
        <authorList>
            <consortium name="NCBI Genome Project"/>
        </authorList>
    </citation>
    <scope>NUCLEOTIDE SEQUENCE</scope>
    <source>
        <strain evidence="3">NI907</strain>
    </source>
</reference>
<accession>A0A6P8BMG3</accession>
<keyword evidence="2" id="KW-1185">Reference proteome</keyword>
<reference evidence="3" key="1">
    <citation type="journal article" date="2019" name="Mol. Biol. Evol.">
        <title>Blast fungal genomes show frequent chromosomal changes, gene gains and losses, and effector gene turnover.</title>
        <authorList>
            <person name="Gomez Luciano L.B."/>
            <person name="Jason Tsai I."/>
            <person name="Chuma I."/>
            <person name="Tosa Y."/>
            <person name="Chen Y.H."/>
            <person name="Li J.Y."/>
            <person name="Li M.Y."/>
            <person name="Jade Lu M.Y."/>
            <person name="Nakayashiki H."/>
            <person name="Li W.H."/>
        </authorList>
    </citation>
    <scope>NUCLEOTIDE SEQUENCE</scope>
    <source>
        <strain evidence="3">NI907</strain>
    </source>
</reference>
<dbReference type="AlphaFoldDB" id="A0A6P8BMG3"/>
<sequence length="72" mass="7339">MPIGLLPDTSGPAGADYCNITGGGCYANETDLGVDGAKNKTLCVPEYTEDQRQRKESGASLGVAAVTGAQPH</sequence>
<dbReference type="Proteomes" id="UP000515153">
    <property type="component" value="Unplaced"/>
</dbReference>
<organism evidence="2 3">
    <name type="scientific">Pyricularia grisea</name>
    <name type="common">Crabgrass-specific blast fungus</name>
    <name type="synonym">Magnaporthe grisea</name>
    <dbReference type="NCBI Taxonomy" id="148305"/>
    <lineage>
        <taxon>Eukaryota</taxon>
        <taxon>Fungi</taxon>
        <taxon>Dikarya</taxon>
        <taxon>Ascomycota</taxon>
        <taxon>Pezizomycotina</taxon>
        <taxon>Sordariomycetes</taxon>
        <taxon>Sordariomycetidae</taxon>
        <taxon>Magnaporthales</taxon>
        <taxon>Pyriculariaceae</taxon>
        <taxon>Pyricularia</taxon>
    </lineage>
</organism>
<dbReference type="GeneID" id="41957548"/>
<dbReference type="KEGG" id="pgri:PgNI_02575"/>
<protein>
    <submittedName>
        <fullName evidence="3">Uncharacterized protein</fullName>
    </submittedName>
</protein>
<name>A0A6P8BMG3_PYRGI</name>
<evidence type="ECO:0000256" key="1">
    <source>
        <dbReference type="SAM" id="MobiDB-lite"/>
    </source>
</evidence>
<evidence type="ECO:0000313" key="3">
    <source>
        <dbReference type="RefSeq" id="XP_030988395.1"/>
    </source>
</evidence>
<gene>
    <name evidence="3" type="ORF">PgNI_02575</name>
</gene>
<dbReference type="RefSeq" id="XP_030988395.1">
    <property type="nucleotide sequence ID" value="XM_031122637.1"/>
</dbReference>
<proteinExistence type="predicted"/>
<feature type="region of interest" description="Disordered" evidence="1">
    <location>
        <begin position="49"/>
        <end position="72"/>
    </location>
</feature>